<dbReference type="STRING" id="1194526.A284_01195"/>
<comment type="subcellular location">
    <subcellularLocation>
        <location evidence="1">Secreted</location>
    </subcellularLocation>
</comment>
<keyword evidence="3 6" id="KW-0732">Signal</keyword>
<feature type="signal peptide" evidence="6">
    <location>
        <begin position="1"/>
        <end position="25"/>
    </location>
</feature>
<sequence>MNKKTKSIIASTLAFGTLLSASASVAPVINHTAHASTTQQHQSAYYTYKGNAGYDAKFTLDKNFKNAIKAGNVTFNGIKIAPTQSTQTVIKSDQLFRQYDKKSKKASLVDIPLKKQLKLTDLQKSYGKDLKKVDNGKNNTTGIYYYQPKKNGEAVWFDASKGKIDRIVIGYEKTKVAIQKDKTMDKIK</sequence>
<evidence type="ECO:0000256" key="3">
    <source>
        <dbReference type="ARBA" id="ARBA00022729"/>
    </source>
</evidence>
<comment type="caution">
    <text evidence="7">The sequence shown here is derived from an EMBL/GenBank/DDBJ whole genome shotgun (WGS) entry which is preliminary data.</text>
</comment>
<proteinExistence type="inferred from homology"/>
<name>A0A2T4Q2Z8_STAWA</name>
<dbReference type="InterPro" id="IPR058086">
    <property type="entry name" value="IsaB"/>
</dbReference>
<evidence type="ECO:0000256" key="2">
    <source>
        <dbReference type="ARBA" id="ARBA00022525"/>
    </source>
</evidence>
<evidence type="ECO:0000256" key="6">
    <source>
        <dbReference type="SAM" id="SignalP"/>
    </source>
</evidence>
<reference evidence="7 8" key="1">
    <citation type="journal article" date="2016" name="Front. Microbiol.">
        <title>Comprehensive Phylogenetic Analysis of Bovine Non-aureus Staphylococci Species Based on Whole-Genome Sequencing.</title>
        <authorList>
            <person name="Naushad S."/>
            <person name="Barkema H.W."/>
            <person name="Luby C."/>
            <person name="Condas L.A."/>
            <person name="Nobrega D.B."/>
            <person name="Carson D.A."/>
            <person name="De Buck J."/>
        </authorList>
    </citation>
    <scope>NUCLEOTIDE SEQUENCE [LARGE SCALE GENOMIC DNA]</scope>
    <source>
        <strain evidence="7 8">SNUC 2993</strain>
    </source>
</reference>
<evidence type="ECO:0000256" key="4">
    <source>
        <dbReference type="ARBA" id="ARBA00093777"/>
    </source>
</evidence>
<dbReference type="Proteomes" id="UP000240717">
    <property type="component" value="Unassembled WGS sequence"/>
</dbReference>
<dbReference type="EMBL" id="PZEV01000004">
    <property type="protein sequence ID" value="PTI52246.1"/>
    <property type="molecule type" value="Genomic_DNA"/>
</dbReference>
<dbReference type="RefSeq" id="WP_002452049.1">
    <property type="nucleotide sequence ID" value="NZ_CP054017.1"/>
</dbReference>
<dbReference type="NCBIfam" id="NF047686">
    <property type="entry name" value="IsaB_fam"/>
    <property type="match status" value="1"/>
</dbReference>
<accession>A0A2T4Q2Z8</accession>
<comment type="similarity">
    <text evidence="4">Belongs to the IsaB family.</text>
</comment>
<keyword evidence="2" id="KW-0964">Secreted</keyword>
<evidence type="ECO:0000256" key="1">
    <source>
        <dbReference type="ARBA" id="ARBA00004613"/>
    </source>
</evidence>
<dbReference type="AlphaFoldDB" id="A0A2T4Q2Z8"/>
<evidence type="ECO:0000313" key="7">
    <source>
        <dbReference type="EMBL" id="PTI52246.1"/>
    </source>
</evidence>
<gene>
    <name evidence="7" type="ORF">BU085_01940</name>
</gene>
<evidence type="ECO:0000256" key="5">
    <source>
        <dbReference type="ARBA" id="ARBA00093792"/>
    </source>
</evidence>
<evidence type="ECO:0000313" key="8">
    <source>
        <dbReference type="Proteomes" id="UP000240717"/>
    </source>
</evidence>
<organism evidence="7 8">
    <name type="scientific">Staphylococcus warneri</name>
    <dbReference type="NCBI Taxonomy" id="1292"/>
    <lineage>
        <taxon>Bacteria</taxon>
        <taxon>Bacillati</taxon>
        <taxon>Bacillota</taxon>
        <taxon>Bacilli</taxon>
        <taxon>Bacillales</taxon>
        <taxon>Staphylococcaceae</taxon>
        <taxon>Staphylococcus</taxon>
    </lineage>
</organism>
<protein>
    <recommendedName>
        <fullName evidence="5">Immunodominant staphylococcal antigen B</fullName>
    </recommendedName>
</protein>
<feature type="chain" id="PRO_5039671597" description="Immunodominant staphylococcal antigen B" evidence="6">
    <location>
        <begin position="26"/>
        <end position="188"/>
    </location>
</feature>